<dbReference type="Proteomes" id="UP000716291">
    <property type="component" value="Unassembled WGS sequence"/>
</dbReference>
<evidence type="ECO:0000256" key="3">
    <source>
        <dbReference type="ARBA" id="ARBA00022722"/>
    </source>
</evidence>
<dbReference type="SUPFAM" id="SSF56672">
    <property type="entry name" value="DNA/RNA polymerases"/>
    <property type="match status" value="1"/>
</dbReference>
<dbReference type="Gene3D" id="1.10.340.70">
    <property type="match status" value="1"/>
</dbReference>
<dbReference type="GO" id="GO:0003964">
    <property type="term" value="F:RNA-directed DNA polymerase activity"/>
    <property type="evidence" value="ECO:0007669"/>
    <property type="project" value="UniProtKB-KW"/>
</dbReference>
<evidence type="ECO:0000256" key="4">
    <source>
        <dbReference type="ARBA" id="ARBA00022759"/>
    </source>
</evidence>
<dbReference type="InterPro" id="IPR041588">
    <property type="entry name" value="Integrase_H2C2"/>
</dbReference>
<keyword evidence="9" id="KW-1185">Reference proteome</keyword>
<accession>A0A9P6WXJ9</accession>
<evidence type="ECO:0000256" key="5">
    <source>
        <dbReference type="ARBA" id="ARBA00022801"/>
    </source>
</evidence>
<dbReference type="InterPro" id="IPR043502">
    <property type="entry name" value="DNA/RNA_pol_sf"/>
</dbReference>
<keyword evidence="6" id="KW-0695">RNA-directed DNA polymerase</keyword>
<keyword evidence="1" id="KW-0808">Transferase</keyword>
<dbReference type="GO" id="GO:0004519">
    <property type="term" value="F:endonuclease activity"/>
    <property type="evidence" value="ECO:0007669"/>
    <property type="project" value="UniProtKB-KW"/>
</dbReference>
<dbReference type="PROSITE" id="PS50878">
    <property type="entry name" value="RT_POL"/>
    <property type="match status" value="1"/>
</dbReference>
<keyword evidence="4" id="KW-0255">Endonuclease</keyword>
<organism evidence="8 9">
    <name type="scientific">Rhizopus oryzae</name>
    <name type="common">Mucormycosis agent</name>
    <name type="synonym">Rhizopus arrhizus var. delemar</name>
    <dbReference type="NCBI Taxonomy" id="64495"/>
    <lineage>
        <taxon>Eukaryota</taxon>
        <taxon>Fungi</taxon>
        <taxon>Fungi incertae sedis</taxon>
        <taxon>Mucoromycota</taxon>
        <taxon>Mucoromycotina</taxon>
        <taxon>Mucoromycetes</taxon>
        <taxon>Mucorales</taxon>
        <taxon>Mucorineae</taxon>
        <taxon>Rhizopodaceae</taxon>
        <taxon>Rhizopus</taxon>
    </lineage>
</organism>
<dbReference type="FunFam" id="1.10.340.70:FF:000001">
    <property type="entry name" value="Retrovirus-related Pol polyprotein from transposon gypsy-like Protein"/>
    <property type="match status" value="1"/>
</dbReference>
<evidence type="ECO:0000256" key="2">
    <source>
        <dbReference type="ARBA" id="ARBA00022695"/>
    </source>
</evidence>
<name>A0A9P6WXJ9_RHIOR</name>
<evidence type="ECO:0000313" key="9">
    <source>
        <dbReference type="Proteomes" id="UP000716291"/>
    </source>
</evidence>
<dbReference type="CDD" id="cd01647">
    <property type="entry name" value="RT_LTR"/>
    <property type="match status" value="1"/>
</dbReference>
<dbReference type="AlphaFoldDB" id="A0A9P6WXJ9"/>
<dbReference type="InterPro" id="IPR043128">
    <property type="entry name" value="Rev_trsase/Diguanyl_cyclase"/>
</dbReference>
<dbReference type="CDD" id="cd09274">
    <property type="entry name" value="RNase_HI_RT_Ty3"/>
    <property type="match status" value="1"/>
</dbReference>
<keyword evidence="2" id="KW-0548">Nucleotidyltransferase</keyword>
<evidence type="ECO:0000256" key="6">
    <source>
        <dbReference type="ARBA" id="ARBA00022918"/>
    </source>
</evidence>
<dbReference type="FunFam" id="3.10.20.370:FF:000001">
    <property type="entry name" value="Retrovirus-related Pol polyprotein from transposon 17.6-like protein"/>
    <property type="match status" value="1"/>
</dbReference>
<dbReference type="InterPro" id="IPR000477">
    <property type="entry name" value="RT_dom"/>
</dbReference>
<evidence type="ECO:0000256" key="1">
    <source>
        <dbReference type="ARBA" id="ARBA00022679"/>
    </source>
</evidence>
<dbReference type="InterPro" id="IPR050951">
    <property type="entry name" value="Retrovirus_Pol_polyprotein"/>
</dbReference>
<dbReference type="Gene3D" id="3.10.10.10">
    <property type="entry name" value="HIV Type 1 Reverse Transcriptase, subunit A, domain 1"/>
    <property type="match status" value="1"/>
</dbReference>
<dbReference type="Gene3D" id="3.30.70.270">
    <property type="match status" value="1"/>
</dbReference>
<sequence>MQSITNAPVEHCIDTGNAVPIVKRGRRLSPKESKALHEEVQKMLEAKVIRPSNSPWCSPPVMVPKPDGSMRLCTNYRGLNAVTRKDTWPLPRMDELVDKLLVAEEDKCKTAFTTGSALYEYNVMPFGLTNAPATFARFMNKVLGHVEHAIVYLDDVLIYSKTREEHVQHVDAVLSILNQWNLKVNTKKCSFFKDEARFLGFIVTGTGVRSNPDKVEPIRTWPRPTKIPKLQSFLGLCNFYHRFMKNMSSIAAPLYKLLRKDQGWRWEDAEEKAFQRLKEMMSELPELGYPDSNLPYEVHCDASNTGIGAVLVQMGRPIAFASKSLSPAQRNYSTTERECLAVAWALQHFHCYVHGCASLTVYTDHAALKAILSTKDPKGRIARWIMDIASYEFTVFHKKGVDNADADALSRIKRQDVKINQQGVAEDFTLTNIARLQTEDLELKKYVSRSAGKSLVEMNSIWYYKTKQGRLVVYLPKKLRNGYLWLIHAHPTSGHMGRDKSIDKACENAWWPDMVKDVKNFVKTCETCLRHKAPTHKFVELKSIEISEPGEVWAVLIARLNKKLNKKTIAAI</sequence>
<protein>
    <recommendedName>
        <fullName evidence="7">Reverse transcriptase domain-containing protein</fullName>
    </recommendedName>
</protein>
<dbReference type="FunFam" id="3.10.10.10:FF:000002">
    <property type="entry name" value="Retrovirus-related Pol polyprotein from transposon 17.6-like protein"/>
    <property type="match status" value="1"/>
</dbReference>
<feature type="domain" description="Reverse transcriptase" evidence="7">
    <location>
        <begin position="1"/>
        <end position="203"/>
    </location>
</feature>
<keyword evidence="5" id="KW-0378">Hydrolase</keyword>
<comment type="caution">
    <text evidence="8">The sequence shown here is derived from an EMBL/GenBank/DDBJ whole genome shotgun (WGS) entry which is preliminary data.</text>
</comment>
<dbReference type="FunFam" id="3.30.70.270:FF:000020">
    <property type="entry name" value="Transposon Tf2-6 polyprotein-like Protein"/>
    <property type="match status" value="1"/>
</dbReference>
<gene>
    <name evidence="8" type="ORF">G6F64_012262</name>
</gene>
<evidence type="ECO:0000259" key="7">
    <source>
        <dbReference type="PROSITE" id="PS50878"/>
    </source>
</evidence>
<dbReference type="Pfam" id="PF17921">
    <property type="entry name" value="Integrase_H2C2"/>
    <property type="match status" value="1"/>
</dbReference>
<proteinExistence type="predicted"/>
<dbReference type="Pfam" id="PF17917">
    <property type="entry name" value="RT_RNaseH"/>
    <property type="match status" value="1"/>
</dbReference>
<dbReference type="EMBL" id="JAANQT010003592">
    <property type="protein sequence ID" value="KAG1300919.1"/>
    <property type="molecule type" value="Genomic_DNA"/>
</dbReference>
<evidence type="ECO:0000313" key="8">
    <source>
        <dbReference type="EMBL" id="KAG1300919.1"/>
    </source>
</evidence>
<dbReference type="PANTHER" id="PTHR37984">
    <property type="entry name" value="PROTEIN CBG26694"/>
    <property type="match status" value="1"/>
</dbReference>
<reference evidence="8" key="1">
    <citation type="journal article" date="2020" name="Microb. Genom.">
        <title>Genetic diversity of clinical and environmental Mucorales isolates obtained from an investigation of mucormycosis cases among solid organ transplant recipients.</title>
        <authorList>
            <person name="Nguyen M.H."/>
            <person name="Kaul D."/>
            <person name="Muto C."/>
            <person name="Cheng S.J."/>
            <person name="Richter R.A."/>
            <person name="Bruno V.M."/>
            <person name="Liu G."/>
            <person name="Beyhan S."/>
            <person name="Sundermann A.J."/>
            <person name="Mounaud S."/>
            <person name="Pasculle A.W."/>
            <person name="Nierman W.C."/>
            <person name="Driscoll E."/>
            <person name="Cumbie R."/>
            <person name="Clancy C.J."/>
            <person name="Dupont C.L."/>
        </authorList>
    </citation>
    <scope>NUCLEOTIDE SEQUENCE</scope>
    <source>
        <strain evidence="8">GL11</strain>
    </source>
</reference>
<dbReference type="Pfam" id="PF00078">
    <property type="entry name" value="RVT_1"/>
    <property type="match status" value="1"/>
</dbReference>
<dbReference type="FunFam" id="3.30.70.270:FF:000003">
    <property type="entry name" value="Transposon Ty3-G Gag-Pol polyprotein"/>
    <property type="match status" value="1"/>
</dbReference>
<keyword evidence="3" id="KW-0540">Nuclease</keyword>
<dbReference type="InterPro" id="IPR041373">
    <property type="entry name" value="RT_RNaseH"/>
</dbReference>
<dbReference type="PANTHER" id="PTHR37984:SF5">
    <property type="entry name" value="PROTEIN NYNRIN-LIKE"/>
    <property type="match status" value="1"/>
</dbReference>
<dbReference type="GO" id="GO:0016787">
    <property type="term" value="F:hydrolase activity"/>
    <property type="evidence" value="ECO:0007669"/>
    <property type="project" value="UniProtKB-KW"/>
</dbReference>